<protein>
    <submittedName>
        <fullName evidence="1">Uncharacterized protein</fullName>
    </submittedName>
</protein>
<proteinExistence type="predicted"/>
<dbReference type="RefSeq" id="XP_068358649.1">
    <property type="nucleotide sequence ID" value="XM_068505113.1"/>
</dbReference>
<organism evidence="1 2">
    <name type="scientific">Tritrichomonas foetus</name>
    <dbReference type="NCBI Taxonomy" id="1144522"/>
    <lineage>
        <taxon>Eukaryota</taxon>
        <taxon>Metamonada</taxon>
        <taxon>Parabasalia</taxon>
        <taxon>Tritrichomonadida</taxon>
        <taxon>Tritrichomonadidae</taxon>
        <taxon>Tritrichomonas</taxon>
    </lineage>
</organism>
<gene>
    <name evidence="1" type="ORF">TRFO_26706</name>
</gene>
<dbReference type="AlphaFoldDB" id="A0A1J4K244"/>
<dbReference type="VEuPathDB" id="TrichDB:TRFO_26706"/>
<dbReference type="EMBL" id="MLAK01000755">
    <property type="protein sequence ID" value="OHT05513.1"/>
    <property type="molecule type" value="Genomic_DNA"/>
</dbReference>
<name>A0A1J4K244_9EUKA</name>
<comment type="caution">
    <text evidence="1">The sequence shown here is derived from an EMBL/GenBank/DDBJ whole genome shotgun (WGS) entry which is preliminary data.</text>
</comment>
<dbReference type="GeneID" id="94839817"/>
<evidence type="ECO:0000313" key="2">
    <source>
        <dbReference type="Proteomes" id="UP000179807"/>
    </source>
</evidence>
<dbReference type="OrthoDB" id="10263146at2759"/>
<dbReference type="Proteomes" id="UP000179807">
    <property type="component" value="Unassembled WGS sequence"/>
</dbReference>
<keyword evidence="2" id="KW-1185">Reference proteome</keyword>
<accession>A0A1J4K244</accession>
<sequence>MPEVAPPYPNRLIRRQQIAKQIEENLFSPDLQKLHESVPRNFVGPEFIRQLLEAETKEERIREAQERKKTLILDRTEYTSVLAQRNTKKASQHV</sequence>
<reference evidence="1" key="1">
    <citation type="submission" date="2016-10" db="EMBL/GenBank/DDBJ databases">
        <authorList>
            <person name="Benchimol M."/>
            <person name="Almeida L.G."/>
            <person name="Vasconcelos A.T."/>
            <person name="Perreira-Neves A."/>
            <person name="Rosa I.A."/>
            <person name="Tasca T."/>
            <person name="Bogo M.R."/>
            <person name="de Souza W."/>
        </authorList>
    </citation>
    <scope>NUCLEOTIDE SEQUENCE [LARGE SCALE GENOMIC DNA]</scope>
    <source>
        <strain evidence="1">K</strain>
    </source>
</reference>
<evidence type="ECO:0000313" key="1">
    <source>
        <dbReference type="EMBL" id="OHT05513.1"/>
    </source>
</evidence>